<evidence type="ECO:0000256" key="5">
    <source>
        <dbReference type="ARBA" id="ARBA00022882"/>
    </source>
</evidence>
<feature type="transmembrane region" description="Helical" evidence="11">
    <location>
        <begin position="269"/>
        <end position="292"/>
    </location>
</feature>
<evidence type="ECO:0000256" key="6">
    <source>
        <dbReference type="ARBA" id="ARBA00022989"/>
    </source>
</evidence>
<name>A0A9D4N7J2_DREPO</name>
<evidence type="ECO:0000256" key="4">
    <source>
        <dbReference type="ARBA" id="ARBA00022692"/>
    </source>
</evidence>
<comment type="subcellular location">
    <subcellularLocation>
        <location evidence="1">Cell membrane</location>
        <topology evidence="1">Multi-pass membrane protein</topology>
    </subcellularLocation>
</comment>
<keyword evidence="13" id="KW-1185">Reference proteome</keyword>
<sequence>MILHAVRARLMIKRPTVASSQTGRWRKRRSSAVRTLVAETLVLAKTHGYVEKIEDELERELQRDIRDPPEEKFHRWRRKGDAIFKSKHVLLAVVIMCIADCALVLGELALDLYKVKATLDDSDKLTNETERFLSEIVMYHPILSNRSVSDIYSMLLDARIIWPIRTNNSTEDDDLTDIPIDFVCPDEHSSINVSNIWIREQLVRKINNSSFVAENVDSFPHLKTNLELIGNIAKIFHYCSITLLTIILIETICKAICAGRSFFHRKIEVFDASVVLISFLLDFSFLMFLPNIDTKDFVFILAILLPWRVIRVVDSLIVSVKDHEHFRLKLVYKRKKKIQGNLRDTEVMLQKYMTQVTALQRLCIEEGIDEWKVDMYLKNEELSLPTTPAKRKLKFKFDDSICNMQNHNRGPRCSLPVLDFHGLKLPSRPRFTLPGVAQTIKHHISKNLPGTRRASLAAMELHATSYSSGDLCRRKFASDDLCTMHEEESENEDSPELSRATSESGDVVSRVSVYDSITSDGIFGHSVSKNRIDAGSSESTDEESDTMAKFKEKAKRRNSESTIDKNKVSVNFNEFKNVKNFKTHDAKTLTSPQTSVNGYSVSDLKSKCDRQNVIDTMVCETIVSIVNETDTHCSTELMPLSSFSNDIAENNNKHKEQNNACKRENGQCNGKTKPIKDNDKVDL</sequence>
<dbReference type="InterPro" id="IPR031846">
    <property type="entry name" value="Hvcn1"/>
</dbReference>
<evidence type="ECO:0000256" key="2">
    <source>
        <dbReference type="ARBA" id="ARBA00022448"/>
    </source>
</evidence>
<feature type="region of interest" description="Disordered" evidence="10">
    <location>
        <begin position="654"/>
        <end position="683"/>
    </location>
</feature>
<gene>
    <name evidence="12" type="ORF">DPMN_012190</name>
</gene>
<evidence type="ECO:0000256" key="9">
    <source>
        <dbReference type="ARBA" id="ARBA00023303"/>
    </source>
</evidence>
<evidence type="ECO:0000256" key="8">
    <source>
        <dbReference type="ARBA" id="ARBA00023136"/>
    </source>
</evidence>
<reference evidence="12" key="2">
    <citation type="submission" date="2020-11" db="EMBL/GenBank/DDBJ databases">
        <authorList>
            <person name="McCartney M.A."/>
            <person name="Auch B."/>
            <person name="Kono T."/>
            <person name="Mallez S."/>
            <person name="Becker A."/>
            <person name="Gohl D.M."/>
            <person name="Silverstein K.A.T."/>
            <person name="Koren S."/>
            <person name="Bechman K.B."/>
            <person name="Herman A."/>
            <person name="Abrahante J.E."/>
            <person name="Garbe J."/>
        </authorList>
    </citation>
    <scope>NUCLEOTIDE SEQUENCE</scope>
    <source>
        <strain evidence="12">Duluth1</strain>
        <tissue evidence="12">Whole animal</tissue>
    </source>
</reference>
<evidence type="ECO:0000313" key="12">
    <source>
        <dbReference type="EMBL" id="KAH3888162.1"/>
    </source>
</evidence>
<reference evidence="12" key="1">
    <citation type="journal article" date="2019" name="bioRxiv">
        <title>The Genome of the Zebra Mussel, Dreissena polymorpha: A Resource for Invasive Species Research.</title>
        <authorList>
            <person name="McCartney M.A."/>
            <person name="Auch B."/>
            <person name="Kono T."/>
            <person name="Mallez S."/>
            <person name="Zhang Y."/>
            <person name="Obille A."/>
            <person name="Becker A."/>
            <person name="Abrahante J.E."/>
            <person name="Garbe J."/>
            <person name="Badalamenti J.P."/>
            <person name="Herman A."/>
            <person name="Mangelson H."/>
            <person name="Liachko I."/>
            <person name="Sullivan S."/>
            <person name="Sone E.D."/>
            <person name="Koren S."/>
            <person name="Silverstein K.A.T."/>
            <person name="Beckman K.B."/>
            <person name="Gohl D.M."/>
        </authorList>
    </citation>
    <scope>NUCLEOTIDE SEQUENCE</scope>
    <source>
        <strain evidence="12">Duluth1</strain>
        <tissue evidence="12">Whole animal</tissue>
    </source>
</reference>
<dbReference type="OrthoDB" id="427456at2759"/>
<keyword evidence="7" id="KW-0406">Ion transport</keyword>
<dbReference type="PANTHER" id="PTHR46480">
    <property type="entry name" value="F20B24.22"/>
    <property type="match status" value="1"/>
</dbReference>
<evidence type="ECO:0000256" key="10">
    <source>
        <dbReference type="SAM" id="MobiDB-lite"/>
    </source>
</evidence>
<keyword evidence="9" id="KW-0407">Ion channel</keyword>
<evidence type="ECO:0000256" key="7">
    <source>
        <dbReference type="ARBA" id="ARBA00023065"/>
    </source>
</evidence>
<evidence type="ECO:0000256" key="11">
    <source>
        <dbReference type="SAM" id="Phobius"/>
    </source>
</evidence>
<dbReference type="GO" id="GO:0034702">
    <property type="term" value="C:monoatomic ion channel complex"/>
    <property type="evidence" value="ECO:0007669"/>
    <property type="project" value="UniProtKB-KW"/>
</dbReference>
<comment type="caution">
    <text evidence="12">The sequence shown here is derived from an EMBL/GenBank/DDBJ whole genome shotgun (WGS) entry which is preliminary data.</text>
</comment>
<feature type="compositionally biased region" description="Basic and acidic residues" evidence="10">
    <location>
        <begin position="654"/>
        <end position="665"/>
    </location>
</feature>
<keyword evidence="4 11" id="KW-0812">Transmembrane</keyword>
<evidence type="ECO:0000256" key="3">
    <source>
        <dbReference type="ARBA" id="ARBA00022475"/>
    </source>
</evidence>
<dbReference type="InterPro" id="IPR027359">
    <property type="entry name" value="Volt_channel_dom_sf"/>
</dbReference>
<dbReference type="AlphaFoldDB" id="A0A9D4N7J2"/>
<proteinExistence type="predicted"/>
<evidence type="ECO:0000313" key="13">
    <source>
        <dbReference type="Proteomes" id="UP000828390"/>
    </source>
</evidence>
<feature type="compositionally biased region" description="Basic and acidic residues" evidence="10">
    <location>
        <begin position="546"/>
        <end position="562"/>
    </location>
</feature>
<dbReference type="Gene3D" id="1.20.120.350">
    <property type="entry name" value="Voltage-gated potassium channels. Chain C"/>
    <property type="match status" value="1"/>
</dbReference>
<feature type="transmembrane region" description="Helical" evidence="11">
    <location>
        <begin position="89"/>
        <end position="110"/>
    </location>
</feature>
<protein>
    <recommendedName>
        <fullName evidence="14">Voltage-gated hydrogen channel 1</fullName>
    </recommendedName>
</protein>
<dbReference type="EMBL" id="JAIWYP010000001">
    <property type="protein sequence ID" value="KAH3888162.1"/>
    <property type="molecule type" value="Genomic_DNA"/>
</dbReference>
<dbReference type="PANTHER" id="PTHR46480:SF1">
    <property type="entry name" value="VOLTAGE-GATED HYDROGEN CHANNEL 1"/>
    <property type="match status" value="1"/>
</dbReference>
<keyword evidence="5" id="KW-0851">Voltage-gated channel</keyword>
<evidence type="ECO:0008006" key="14">
    <source>
        <dbReference type="Google" id="ProtNLM"/>
    </source>
</evidence>
<accession>A0A9D4N7J2</accession>
<feature type="region of interest" description="Disordered" evidence="10">
    <location>
        <begin position="528"/>
        <end position="562"/>
    </location>
</feature>
<feature type="compositionally biased region" description="Basic and acidic residues" evidence="10">
    <location>
        <begin position="674"/>
        <end position="683"/>
    </location>
</feature>
<evidence type="ECO:0000256" key="1">
    <source>
        <dbReference type="ARBA" id="ARBA00004651"/>
    </source>
</evidence>
<feature type="transmembrane region" description="Helical" evidence="11">
    <location>
        <begin position="235"/>
        <end position="257"/>
    </location>
</feature>
<dbReference type="GO" id="GO:0005886">
    <property type="term" value="C:plasma membrane"/>
    <property type="evidence" value="ECO:0007669"/>
    <property type="project" value="UniProtKB-SubCell"/>
</dbReference>
<keyword evidence="6 11" id="KW-1133">Transmembrane helix</keyword>
<keyword evidence="8 11" id="KW-0472">Membrane</keyword>
<organism evidence="12 13">
    <name type="scientific">Dreissena polymorpha</name>
    <name type="common">Zebra mussel</name>
    <name type="synonym">Mytilus polymorpha</name>
    <dbReference type="NCBI Taxonomy" id="45954"/>
    <lineage>
        <taxon>Eukaryota</taxon>
        <taxon>Metazoa</taxon>
        <taxon>Spiralia</taxon>
        <taxon>Lophotrochozoa</taxon>
        <taxon>Mollusca</taxon>
        <taxon>Bivalvia</taxon>
        <taxon>Autobranchia</taxon>
        <taxon>Heteroconchia</taxon>
        <taxon>Euheterodonta</taxon>
        <taxon>Imparidentia</taxon>
        <taxon>Neoheterodontei</taxon>
        <taxon>Myida</taxon>
        <taxon>Dreissenoidea</taxon>
        <taxon>Dreissenidae</taxon>
        <taxon>Dreissena</taxon>
    </lineage>
</organism>
<dbReference type="Proteomes" id="UP000828390">
    <property type="component" value="Unassembled WGS sequence"/>
</dbReference>
<keyword evidence="2" id="KW-0813">Transport</keyword>
<feature type="region of interest" description="Disordered" evidence="10">
    <location>
        <begin position="484"/>
        <end position="505"/>
    </location>
</feature>
<keyword evidence="3" id="KW-1003">Cell membrane</keyword>
<dbReference type="GO" id="GO:0030171">
    <property type="term" value="F:voltage-gated proton channel activity"/>
    <property type="evidence" value="ECO:0007669"/>
    <property type="project" value="InterPro"/>
</dbReference>